<comment type="caution">
    <text evidence="3">The sequence shown here is derived from an EMBL/GenBank/DDBJ whole genome shotgun (WGS) entry which is preliminary data.</text>
</comment>
<keyword evidence="2" id="KW-1133">Transmembrane helix</keyword>
<evidence type="ECO:0008006" key="5">
    <source>
        <dbReference type="Google" id="ProtNLM"/>
    </source>
</evidence>
<reference evidence="4" key="1">
    <citation type="submission" date="2016-07" db="EMBL/GenBank/DDBJ databases">
        <title>Frankia sp. NRRL B-16219 Genome sequencing.</title>
        <authorList>
            <person name="Ghodhbane-Gtari F."/>
            <person name="Swanson E."/>
            <person name="Gueddou A."/>
            <person name="Louati M."/>
            <person name="Nouioui I."/>
            <person name="Hezbri K."/>
            <person name="Abebe-Akele F."/>
            <person name="Simpson S."/>
            <person name="Morris K."/>
            <person name="Thomas K."/>
            <person name="Gtari M."/>
            <person name="Tisa L.S."/>
        </authorList>
    </citation>
    <scope>NUCLEOTIDE SEQUENCE [LARGE SCALE GENOMIC DNA]</scope>
    <source>
        <strain evidence="4">NRRL B-16219</strain>
    </source>
</reference>
<evidence type="ECO:0000256" key="1">
    <source>
        <dbReference type="SAM" id="MobiDB-lite"/>
    </source>
</evidence>
<dbReference type="Proteomes" id="UP000179769">
    <property type="component" value="Unassembled WGS sequence"/>
</dbReference>
<gene>
    <name evidence="3" type="ORF">BBK14_10040</name>
</gene>
<dbReference type="AlphaFoldDB" id="A0A1S1RI63"/>
<name>A0A1S1RI63_9ACTN</name>
<keyword evidence="4" id="KW-1185">Reference proteome</keyword>
<dbReference type="Pfam" id="PF14362">
    <property type="entry name" value="DUF4407"/>
    <property type="match status" value="1"/>
</dbReference>
<dbReference type="InterPro" id="IPR025519">
    <property type="entry name" value="DUF4407"/>
</dbReference>
<sequence>MLAFFAGAQAKFLPPTERARFVTAGALMLLTAALATCAGATVVALGFGIGTLQALPFGIFYALFIFFIDRSVLLTQTPYRYGADGGVETGRAGFSVAVRVFIAVCAAVIVGETVLLRIFESSIASRVAEIQQEDAGHLLAGWDANQESELAARTADLAAKQKGLDAADDLVEAKTAEVNCQLTGGQPGGGPACLGGAGPVYQIKLAELAAATAAVTDATRLRDAAQRDLDEFRAAQKARRSDFAATVQTTTGAADDLLMREKAFWRLTTEDRSVLVWRLLLTLLLLGIDLAPLLFKRGLDRTSYRQRERLERWRDETSVEVDALQVGHTARERRDLAPVVAARLAGRWEDYLLRRDGVETAVRWTADTAQARLAEEEISADQESRLRELRRQHGIVAVPRVPTSDAEPSTPAVTTGSAAAASATTGSAVATGPAVPAPPEPS</sequence>
<feature type="transmembrane region" description="Helical" evidence="2">
    <location>
        <begin position="21"/>
        <end position="49"/>
    </location>
</feature>
<evidence type="ECO:0000313" key="3">
    <source>
        <dbReference type="EMBL" id="OHV45085.1"/>
    </source>
</evidence>
<accession>A0A1S1RI63</accession>
<feature type="region of interest" description="Disordered" evidence="1">
    <location>
        <begin position="400"/>
        <end position="442"/>
    </location>
</feature>
<feature type="transmembrane region" description="Helical" evidence="2">
    <location>
        <begin position="96"/>
        <end position="119"/>
    </location>
</feature>
<protein>
    <recommendedName>
        <fullName evidence="5">DUF4407 domain-containing protein</fullName>
    </recommendedName>
</protein>
<dbReference type="RefSeq" id="WP_071059776.1">
    <property type="nucleotide sequence ID" value="NZ_MAXA01000014.1"/>
</dbReference>
<evidence type="ECO:0000256" key="2">
    <source>
        <dbReference type="SAM" id="Phobius"/>
    </source>
</evidence>
<dbReference type="EMBL" id="MAXA01000014">
    <property type="protein sequence ID" value="OHV45085.1"/>
    <property type="molecule type" value="Genomic_DNA"/>
</dbReference>
<proteinExistence type="predicted"/>
<keyword evidence="2" id="KW-0812">Transmembrane</keyword>
<feature type="transmembrane region" description="Helical" evidence="2">
    <location>
        <begin position="55"/>
        <end position="75"/>
    </location>
</feature>
<keyword evidence="2" id="KW-0472">Membrane</keyword>
<feature type="compositionally biased region" description="Low complexity" evidence="1">
    <location>
        <begin position="408"/>
        <end position="434"/>
    </location>
</feature>
<evidence type="ECO:0000313" key="4">
    <source>
        <dbReference type="Proteomes" id="UP000179769"/>
    </source>
</evidence>
<organism evidence="3 4">
    <name type="scientific">Parafrankia soli</name>
    <dbReference type="NCBI Taxonomy" id="2599596"/>
    <lineage>
        <taxon>Bacteria</taxon>
        <taxon>Bacillati</taxon>
        <taxon>Actinomycetota</taxon>
        <taxon>Actinomycetes</taxon>
        <taxon>Frankiales</taxon>
        <taxon>Frankiaceae</taxon>
        <taxon>Parafrankia</taxon>
    </lineage>
</organism>